<comment type="caution">
    <text evidence="2">The sequence shown here is derived from an EMBL/GenBank/DDBJ whole genome shotgun (WGS) entry which is preliminary data.</text>
</comment>
<dbReference type="EMBL" id="JARAFO010000548">
    <property type="protein sequence ID" value="MDE1455535.1"/>
    <property type="molecule type" value="Genomic_DNA"/>
</dbReference>
<protein>
    <submittedName>
        <fullName evidence="2">Cytochrome c</fullName>
    </submittedName>
</protein>
<reference evidence="2" key="1">
    <citation type="submission" date="2022-12" db="EMBL/GenBank/DDBJ databases">
        <title>Draft Genome Sequences of Bacillus licheniformis and Bacillus paralicheniformis strains isolated from Irish skim milk powders.</title>
        <authorList>
            <person name="Lourenco A."/>
            <person name="Li F."/>
            <person name="Geraldine D."/>
            <person name="Tobin J.T."/>
            <person name="Butler F."/>
            <person name="Jordan K."/>
            <person name="Obrien T."/>
        </authorList>
    </citation>
    <scope>NUCLEOTIDE SEQUENCE</scope>
    <source>
        <strain evidence="2">3370</strain>
    </source>
</reference>
<organism evidence="2 3">
    <name type="scientific">Bacillus paralicheniformis</name>
    <dbReference type="NCBI Taxonomy" id="1648923"/>
    <lineage>
        <taxon>Bacteria</taxon>
        <taxon>Bacillati</taxon>
        <taxon>Bacillota</taxon>
        <taxon>Bacilli</taxon>
        <taxon>Bacillales</taxon>
        <taxon>Bacillaceae</taxon>
        <taxon>Bacillus</taxon>
    </lineage>
</organism>
<dbReference type="AlphaFoldDB" id="A0AAW6KIG8"/>
<dbReference type="Proteomes" id="UP001216709">
    <property type="component" value="Unassembled WGS sequence"/>
</dbReference>
<evidence type="ECO:0000313" key="2">
    <source>
        <dbReference type="EMBL" id="MDE1455535.1"/>
    </source>
</evidence>
<evidence type="ECO:0000313" key="1">
    <source>
        <dbReference type="EMBL" id="MDE1455534.1"/>
    </source>
</evidence>
<accession>A0AAW6KIG8</accession>
<proteinExistence type="predicted"/>
<gene>
    <name evidence="1" type="ORF">PVN32_25925</name>
    <name evidence="2" type="ORF">PVN32_25930</name>
</gene>
<name>A0AAW6KIG8_9BACI</name>
<feature type="non-terminal residue" evidence="2">
    <location>
        <position position="1"/>
    </location>
</feature>
<dbReference type="EMBL" id="JARAFO010000547">
    <property type="protein sequence ID" value="MDE1455534.1"/>
    <property type="molecule type" value="Genomic_DNA"/>
</dbReference>
<evidence type="ECO:0000313" key="3">
    <source>
        <dbReference type="Proteomes" id="UP001216709"/>
    </source>
</evidence>
<sequence>MPGGLVPAEKLDDMAKWVSEIK</sequence>